<dbReference type="AlphaFoldDB" id="A0A1F6B3M4"/>
<comment type="caution">
    <text evidence="18">The sequence shown here is derived from an EMBL/GenBank/DDBJ whole genome shotgun (WGS) entry which is preliminary data.</text>
</comment>
<dbReference type="InterPro" id="IPR014720">
    <property type="entry name" value="dsRBD_dom"/>
</dbReference>
<dbReference type="Gene3D" id="3.30.160.20">
    <property type="match status" value="1"/>
</dbReference>
<keyword evidence="6" id="KW-0507">mRNA processing</keyword>
<dbReference type="SMART" id="SM00535">
    <property type="entry name" value="RIBOc"/>
    <property type="match status" value="1"/>
</dbReference>
<dbReference type="InterPro" id="IPR000999">
    <property type="entry name" value="RNase_III_dom"/>
</dbReference>
<dbReference type="GO" id="GO:0003725">
    <property type="term" value="F:double-stranded RNA binding"/>
    <property type="evidence" value="ECO:0007669"/>
    <property type="project" value="TreeGrafter"/>
</dbReference>
<evidence type="ECO:0000256" key="6">
    <source>
        <dbReference type="ARBA" id="ARBA00022664"/>
    </source>
</evidence>
<keyword evidence="13 15" id="KW-0694">RNA-binding</keyword>
<evidence type="ECO:0000256" key="1">
    <source>
        <dbReference type="ARBA" id="ARBA00000109"/>
    </source>
</evidence>
<evidence type="ECO:0000256" key="4">
    <source>
        <dbReference type="ARBA" id="ARBA00022490"/>
    </source>
</evidence>
<keyword evidence="5" id="KW-0698">rRNA processing</keyword>
<dbReference type="GO" id="GO:0006364">
    <property type="term" value="P:rRNA processing"/>
    <property type="evidence" value="ECO:0007669"/>
    <property type="project" value="UniProtKB-KW"/>
</dbReference>
<dbReference type="Pfam" id="PF14622">
    <property type="entry name" value="Ribonucleas_3_3"/>
    <property type="match status" value="1"/>
</dbReference>
<evidence type="ECO:0000256" key="13">
    <source>
        <dbReference type="ARBA" id="ARBA00022884"/>
    </source>
</evidence>
<evidence type="ECO:0000259" key="17">
    <source>
        <dbReference type="PROSITE" id="PS50142"/>
    </source>
</evidence>
<dbReference type="SMART" id="SM00358">
    <property type="entry name" value="DSRM"/>
    <property type="match status" value="1"/>
</dbReference>
<evidence type="ECO:0000313" key="19">
    <source>
        <dbReference type="Proteomes" id="UP000179209"/>
    </source>
</evidence>
<keyword evidence="10" id="KW-0255">Endonuclease</keyword>
<feature type="domain" description="DRBM" evidence="16">
    <location>
        <begin position="97"/>
        <end position="166"/>
    </location>
</feature>
<evidence type="ECO:0000256" key="14">
    <source>
        <dbReference type="NCBIfam" id="TIGR02191"/>
    </source>
</evidence>
<evidence type="ECO:0000256" key="12">
    <source>
        <dbReference type="ARBA" id="ARBA00022842"/>
    </source>
</evidence>
<reference evidence="18 19" key="1">
    <citation type="journal article" date="2016" name="Nat. Commun.">
        <title>Thousands of microbial genomes shed light on interconnected biogeochemical processes in an aquifer system.</title>
        <authorList>
            <person name="Anantharaman K."/>
            <person name="Brown C.T."/>
            <person name="Hug L.A."/>
            <person name="Sharon I."/>
            <person name="Castelle C.J."/>
            <person name="Probst A.J."/>
            <person name="Thomas B.C."/>
            <person name="Singh A."/>
            <person name="Wilkins M.J."/>
            <person name="Karaoz U."/>
            <person name="Brodie E.L."/>
            <person name="Williams K.H."/>
            <person name="Hubbard S.S."/>
            <person name="Banfield J.F."/>
        </authorList>
    </citation>
    <scope>NUCLEOTIDE SEQUENCE [LARGE SCALE GENOMIC DNA]</scope>
</reference>
<dbReference type="SUPFAM" id="SSF69065">
    <property type="entry name" value="RNase III domain-like"/>
    <property type="match status" value="1"/>
</dbReference>
<name>A0A1F6B3M4_9BACT</name>
<evidence type="ECO:0000313" key="18">
    <source>
        <dbReference type="EMBL" id="OGG31515.1"/>
    </source>
</evidence>
<keyword evidence="4" id="KW-0963">Cytoplasm</keyword>
<dbReference type="PANTHER" id="PTHR11207">
    <property type="entry name" value="RIBONUCLEASE III"/>
    <property type="match status" value="1"/>
</dbReference>
<dbReference type="GO" id="GO:0046872">
    <property type="term" value="F:metal ion binding"/>
    <property type="evidence" value="ECO:0007669"/>
    <property type="project" value="UniProtKB-KW"/>
</dbReference>
<evidence type="ECO:0000256" key="15">
    <source>
        <dbReference type="PROSITE-ProRule" id="PRU00266"/>
    </source>
</evidence>
<accession>A0A1F6B3M4</accession>
<evidence type="ECO:0000256" key="9">
    <source>
        <dbReference type="ARBA" id="ARBA00022723"/>
    </source>
</evidence>
<dbReference type="GO" id="GO:0008033">
    <property type="term" value="P:tRNA processing"/>
    <property type="evidence" value="ECO:0007669"/>
    <property type="project" value="UniProtKB-KW"/>
</dbReference>
<keyword evidence="11" id="KW-0378">Hydrolase</keyword>
<dbReference type="InterPro" id="IPR011907">
    <property type="entry name" value="RNase_III"/>
</dbReference>
<dbReference type="Proteomes" id="UP000179209">
    <property type="component" value="Unassembled WGS sequence"/>
</dbReference>
<evidence type="ECO:0000259" key="16">
    <source>
        <dbReference type="PROSITE" id="PS50137"/>
    </source>
</evidence>
<comment type="catalytic activity">
    <reaction evidence="1">
        <text>Endonucleolytic cleavage to 5'-phosphomonoester.</text>
        <dbReference type="EC" id="3.1.26.3"/>
    </reaction>
</comment>
<keyword evidence="12" id="KW-0460">Magnesium</keyword>
<evidence type="ECO:0000256" key="5">
    <source>
        <dbReference type="ARBA" id="ARBA00022552"/>
    </source>
</evidence>
<proteinExistence type="inferred from homology"/>
<keyword evidence="9" id="KW-0479">Metal-binding</keyword>
<dbReference type="Gene3D" id="1.10.1520.10">
    <property type="entry name" value="Ribonuclease III domain"/>
    <property type="match status" value="1"/>
</dbReference>
<dbReference type="EC" id="3.1.26.3" evidence="3 14"/>
<evidence type="ECO:0000256" key="8">
    <source>
        <dbReference type="ARBA" id="ARBA00022722"/>
    </source>
</evidence>
<evidence type="ECO:0000256" key="7">
    <source>
        <dbReference type="ARBA" id="ARBA00022694"/>
    </source>
</evidence>
<dbReference type="GO" id="GO:0006397">
    <property type="term" value="P:mRNA processing"/>
    <property type="evidence" value="ECO:0007669"/>
    <property type="project" value="UniProtKB-KW"/>
</dbReference>
<evidence type="ECO:0000256" key="10">
    <source>
        <dbReference type="ARBA" id="ARBA00022759"/>
    </source>
</evidence>
<dbReference type="NCBIfam" id="TIGR02191">
    <property type="entry name" value="RNaseIII"/>
    <property type="match status" value="1"/>
</dbReference>
<dbReference type="FunFam" id="3.30.160.20:FF:000003">
    <property type="entry name" value="Ribonuclease 3"/>
    <property type="match status" value="1"/>
</dbReference>
<dbReference type="GO" id="GO:0010468">
    <property type="term" value="P:regulation of gene expression"/>
    <property type="evidence" value="ECO:0007669"/>
    <property type="project" value="TreeGrafter"/>
</dbReference>
<sequence length="167" mass="18451">NYPHLPEGELTNLRSSVVKTQTLADIAKSLKLGMYLKLSRGEEEGGGRNNPSILADTFEALLGAILLDSGLSSVEKILNNFLYILIPQILNDKTYKDSKSSFQEMVQEETKLSPIYKVINETGPDHAKEFTVAVIVKNKVWGQGSGKTKQEAEQKAAASAIEKWQQK</sequence>
<comment type="similarity">
    <text evidence="2">Belongs to the ribonuclease III family.</text>
</comment>
<feature type="domain" description="RNase III" evidence="17">
    <location>
        <begin position="1"/>
        <end position="70"/>
    </location>
</feature>
<dbReference type="CDD" id="cd10845">
    <property type="entry name" value="DSRM_RNAse_III_family"/>
    <property type="match status" value="1"/>
</dbReference>
<keyword evidence="7" id="KW-0819">tRNA processing</keyword>
<evidence type="ECO:0000256" key="11">
    <source>
        <dbReference type="ARBA" id="ARBA00022801"/>
    </source>
</evidence>
<dbReference type="GO" id="GO:0004525">
    <property type="term" value="F:ribonuclease III activity"/>
    <property type="evidence" value="ECO:0007669"/>
    <property type="project" value="UniProtKB-UniRule"/>
</dbReference>
<dbReference type="Pfam" id="PF00035">
    <property type="entry name" value="dsrm"/>
    <property type="match status" value="1"/>
</dbReference>
<evidence type="ECO:0000256" key="2">
    <source>
        <dbReference type="ARBA" id="ARBA00010183"/>
    </source>
</evidence>
<dbReference type="InterPro" id="IPR036389">
    <property type="entry name" value="RNase_III_sf"/>
</dbReference>
<evidence type="ECO:0000256" key="3">
    <source>
        <dbReference type="ARBA" id="ARBA00012177"/>
    </source>
</evidence>
<gene>
    <name evidence="18" type="ORF">A3I51_04410</name>
</gene>
<feature type="non-terminal residue" evidence="18">
    <location>
        <position position="1"/>
    </location>
</feature>
<dbReference type="PANTHER" id="PTHR11207:SF0">
    <property type="entry name" value="RIBONUCLEASE 3"/>
    <property type="match status" value="1"/>
</dbReference>
<protein>
    <recommendedName>
        <fullName evidence="3 14">Ribonuclease III</fullName>
        <ecNumber evidence="3 14">3.1.26.3</ecNumber>
    </recommendedName>
</protein>
<dbReference type="SUPFAM" id="SSF54768">
    <property type="entry name" value="dsRNA-binding domain-like"/>
    <property type="match status" value="1"/>
</dbReference>
<organism evidence="18 19">
    <name type="scientific">Candidatus Gottesmanbacteria bacterium RIFCSPLOWO2_02_FULL_38_8</name>
    <dbReference type="NCBI Taxonomy" id="1798397"/>
    <lineage>
        <taxon>Bacteria</taxon>
        <taxon>Candidatus Gottesmaniibacteriota</taxon>
    </lineage>
</organism>
<dbReference type="PROSITE" id="PS50142">
    <property type="entry name" value="RNASE_3_2"/>
    <property type="match status" value="1"/>
</dbReference>
<dbReference type="PROSITE" id="PS50137">
    <property type="entry name" value="DS_RBD"/>
    <property type="match status" value="1"/>
</dbReference>
<dbReference type="CDD" id="cd00593">
    <property type="entry name" value="RIBOc"/>
    <property type="match status" value="1"/>
</dbReference>
<dbReference type="EMBL" id="MFKA01000054">
    <property type="protein sequence ID" value="OGG31515.1"/>
    <property type="molecule type" value="Genomic_DNA"/>
</dbReference>
<keyword evidence="8" id="KW-0540">Nuclease</keyword>